<keyword evidence="5" id="KW-0249">Electron transport</keyword>
<dbReference type="SUPFAM" id="SSF52833">
    <property type="entry name" value="Thioredoxin-like"/>
    <property type="match status" value="1"/>
</dbReference>
<dbReference type="SUPFAM" id="SSF48452">
    <property type="entry name" value="TPR-like"/>
    <property type="match status" value="1"/>
</dbReference>
<dbReference type="Pfam" id="PF18253">
    <property type="entry name" value="HipN"/>
    <property type="match status" value="1"/>
</dbReference>
<dbReference type="GeneID" id="110796459"/>
<evidence type="ECO:0000256" key="11">
    <source>
        <dbReference type="SAM" id="MobiDB-lite"/>
    </source>
</evidence>
<reference evidence="14" key="2">
    <citation type="submission" date="2025-08" db="UniProtKB">
        <authorList>
            <consortium name="RefSeq"/>
        </authorList>
    </citation>
    <scope>IDENTIFICATION</scope>
    <source>
        <tissue evidence="14">Leaf</tissue>
    </source>
</reference>
<dbReference type="Gene3D" id="6.10.250.3420">
    <property type="match status" value="1"/>
</dbReference>
<dbReference type="Pfam" id="PF14559">
    <property type="entry name" value="TPR_19"/>
    <property type="match status" value="1"/>
</dbReference>
<dbReference type="InterPro" id="IPR013766">
    <property type="entry name" value="Thioredoxin_domain"/>
</dbReference>
<keyword evidence="7" id="KW-0676">Redox-active center</keyword>
<evidence type="ECO:0000256" key="7">
    <source>
        <dbReference type="ARBA" id="ARBA00023284"/>
    </source>
</evidence>
<evidence type="ECO:0000256" key="1">
    <source>
        <dbReference type="ARBA" id="ARBA00008987"/>
    </source>
</evidence>
<dbReference type="AlphaFoldDB" id="A0A9R0IZD9"/>
<reference evidence="13" key="1">
    <citation type="journal article" date="2021" name="Nat. Commun.">
        <title>Genomic analyses provide insights into spinach domestication and the genetic basis of agronomic traits.</title>
        <authorList>
            <person name="Cai X."/>
            <person name="Sun X."/>
            <person name="Xu C."/>
            <person name="Sun H."/>
            <person name="Wang X."/>
            <person name="Ge C."/>
            <person name="Zhang Z."/>
            <person name="Wang Q."/>
            <person name="Fei Z."/>
            <person name="Jiao C."/>
            <person name="Wang Q."/>
        </authorList>
    </citation>
    <scope>NUCLEOTIDE SEQUENCE [LARGE SCALE GENOMIC DNA]</scope>
    <source>
        <strain evidence="13">cv. Varoflay</strain>
    </source>
</reference>
<evidence type="ECO:0000256" key="9">
    <source>
        <dbReference type="ARBA" id="ARBA00076793"/>
    </source>
</evidence>
<dbReference type="PANTHER" id="PTHR45883">
    <property type="entry name" value="HSC70-INTERACTING PROTEIN"/>
    <property type="match status" value="1"/>
</dbReference>
<accession>A0A9R0IZD9</accession>
<dbReference type="OrthoDB" id="2121326at2759"/>
<dbReference type="GO" id="GO:0000118">
    <property type="term" value="C:histone deacetylase complex"/>
    <property type="evidence" value="ECO:0000318"/>
    <property type="project" value="GO_Central"/>
</dbReference>
<dbReference type="FunFam" id="6.10.250.3420:FF:000001">
    <property type="entry name" value="Hsc70-interacting protein-like protein"/>
    <property type="match status" value="1"/>
</dbReference>
<gene>
    <name evidence="14" type="primary">LOC110796459</name>
</gene>
<dbReference type="CDD" id="cd02947">
    <property type="entry name" value="TRX_family"/>
    <property type="match status" value="1"/>
</dbReference>
<feature type="region of interest" description="Disordered" evidence="11">
    <location>
        <begin position="41"/>
        <end position="97"/>
    </location>
</feature>
<sequence>MEAADIADLKLFIDHCKSDPSILHNPSLGYFRSYIESLGARIPPPPNSSTHAKISDNGDEGPIESDIDLDETDVVEPDNDPPHMMGDPSIENSEENHDAAQTLKSKAVVALSEGQLDKAISHLTEAVTLNPHSAILYATRGEVFVKLKKPNAAIRDADAALQNNPDSAKAYKVRGMARAILGHWEEAAKDLRIASKLDYDQEVDAVLRKVESNVHKIVAHRRKYELSRKERELKKIELEKKRLAEAQAAHLKSSLKDGQVIAIQSKNEIDTKLNAAAKLKRLVVLYFTATWCGPCRTISPVYSTLAANYPQVVFLKVDIDEAREVASTWNITSVPIFFFIKDRKEMDKVVGADKRSLESKIVQYC</sequence>
<feature type="compositionally biased region" description="Acidic residues" evidence="11">
    <location>
        <begin position="57"/>
        <end position="79"/>
    </location>
</feature>
<dbReference type="FunFam" id="1.25.40.10:FF:000112">
    <property type="entry name" value="FAM10 family protein"/>
    <property type="match status" value="1"/>
</dbReference>
<evidence type="ECO:0000256" key="4">
    <source>
        <dbReference type="ARBA" id="ARBA00022803"/>
    </source>
</evidence>
<dbReference type="InterPro" id="IPR017937">
    <property type="entry name" value="Thioredoxin_CS"/>
</dbReference>
<dbReference type="KEGG" id="soe:110796459"/>
<proteinExistence type="inferred from homology"/>
<dbReference type="InterPro" id="IPR034649">
    <property type="entry name" value="Hip_N"/>
</dbReference>
<evidence type="ECO:0000313" key="13">
    <source>
        <dbReference type="Proteomes" id="UP000813463"/>
    </source>
</evidence>
<dbReference type="GO" id="GO:0046983">
    <property type="term" value="F:protein dimerization activity"/>
    <property type="evidence" value="ECO:0007669"/>
    <property type="project" value="InterPro"/>
</dbReference>
<dbReference type="Proteomes" id="UP000813463">
    <property type="component" value="Chromosome 3"/>
</dbReference>
<organism evidence="13 14">
    <name type="scientific">Spinacia oleracea</name>
    <name type="common">Spinach</name>
    <dbReference type="NCBI Taxonomy" id="3562"/>
    <lineage>
        <taxon>Eukaryota</taxon>
        <taxon>Viridiplantae</taxon>
        <taxon>Streptophyta</taxon>
        <taxon>Embryophyta</taxon>
        <taxon>Tracheophyta</taxon>
        <taxon>Spermatophyta</taxon>
        <taxon>Magnoliopsida</taxon>
        <taxon>eudicotyledons</taxon>
        <taxon>Gunneridae</taxon>
        <taxon>Pentapetalae</taxon>
        <taxon>Caryophyllales</taxon>
        <taxon>Chenopodiaceae</taxon>
        <taxon>Chenopodioideae</taxon>
        <taxon>Anserineae</taxon>
        <taxon>Spinacia</taxon>
    </lineage>
</organism>
<dbReference type="RefSeq" id="XP_021857210.1">
    <property type="nucleotide sequence ID" value="XM_022001518.2"/>
</dbReference>
<dbReference type="PROSITE" id="PS00194">
    <property type="entry name" value="THIOREDOXIN_1"/>
    <property type="match status" value="1"/>
</dbReference>
<comment type="similarity">
    <text evidence="1">Belongs to the thioredoxin family.</text>
</comment>
<dbReference type="PROSITE" id="PS50005">
    <property type="entry name" value="TPR"/>
    <property type="match status" value="1"/>
</dbReference>
<evidence type="ECO:0000256" key="6">
    <source>
        <dbReference type="ARBA" id="ARBA00023157"/>
    </source>
</evidence>
<evidence type="ECO:0000256" key="10">
    <source>
        <dbReference type="PROSITE-ProRule" id="PRU00339"/>
    </source>
</evidence>
<dbReference type="PANTHER" id="PTHR45883:SF7">
    <property type="entry name" value="TPR REPEAT-CONTAINING THIOREDOXIN TDX"/>
    <property type="match status" value="1"/>
</dbReference>
<evidence type="ECO:0000313" key="14">
    <source>
        <dbReference type="RefSeq" id="XP_021857210.1"/>
    </source>
</evidence>
<feature type="domain" description="Thioredoxin" evidence="12">
    <location>
        <begin position="240"/>
        <end position="365"/>
    </location>
</feature>
<dbReference type="Gene3D" id="1.25.40.10">
    <property type="entry name" value="Tetratricopeptide repeat domain"/>
    <property type="match status" value="1"/>
</dbReference>
<evidence type="ECO:0000256" key="8">
    <source>
        <dbReference type="ARBA" id="ARBA00074081"/>
    </source>
</evidence>
<dbReference type="FunFam" id="3.40.30.10:FF:000240">
    <property type="entry name" value="TPR repeat-containing thioredoxin TDX"/>
    <property type="match status" value="1"/>
</dbReference>
<dbReference type="CDD" id="cd14438">
    <property type="entry name" value="Hip_N"/>
    <property type="match status" value="1"/>
</dbReference>
<dbReference type="InterPro" id="IPR036249">
    <property type="entry name" value="Thioredoxin-like_sf"/>
</dbReference>
<evidence type="ECO:0000256" key="2">
    <source>
        <dbReference type="ARBA" id="ARBA00022448"/>
    </source>
</evidence>
<evidence type="ECO:0000256" key="3">
    <source>
        <dbReference type="ARBA" id="ARBA00022737"/>
    </source>
</evidence>
<dbReference type="Pfam" id="PF00085">
    <property type="entry name" value="Thioredoxin"/>
    <property type="match status" value="1"/>
</dbReference>
<keyword evidence="13" id="KW-1185">Reference proteome</keyword>
<dbReference type="GO" id="GO:0006950">
    <property type="term" value="P:response to stress"/>
    <property type="evidence" value="ECO:0007669"/>
    <property type="project" value="UniProtKB-ARBA"/>
</dbReference>
<protein>
    <recommendedName>
        <fullName evidence="8">TPR repeat-containing thioredoxin TDX</fullName>
    </recommendedName>
    <alternativeName>
        <fullName evidence="9">Tetratricoredoxin</fullName>
    </alternativeName>
</protein>
<keyword evidence="6" id="KW-1015">Disulfide bond</keyword>
<keyword evidence="3" id="KW-0677">Repeat</keyword>
<keyword evidence="2" id="KW-0813">Transport</keyword>
<dbReference type="InterPro" id="IPR019734">
    <property type="entry name" value="TPR_rpt"/>
</dbReference>
<dbReference type="GO" id="GO:0016667">
    <property type="term" value="F:oxidoreductase activity, acting on a sulfur group of donors"/>
    <property type="evidence" value="ECO:0007669"/>
    <property type="project" value="UniProtKB-ARBA"/>
</dbReference>
<feature type="repeat" description="TPR" evidence="10">
    <location>
        <begin position="100"/>
        <end position="133"/>
    </location>
</feature>
<evidence type="ECO:0000256" key="5">
    <source>
        <dbReference type="ARBA" id="ARBA00022982"/>
    </source>
</evidence>
<dbReference type="InterPro" id="IPR011990">
    <property type="entry name" value="TPR-like_helical_dom_sf"/>
</dbReference>
<dbReference type="Gene3D" id="3.40.30.10">
    <property type="entry name" value="Glutaredoxin"/>
    <property type="match status" value="1"/>
</dbReference>
<name>A0A9R0IZD9_SPIOL</name>
<dbReference type="GO" id="GO:0030544">
    <property type="term" value="F:Hsp70 protein binding"/>
    <property type="evidence" value="ECO:0000318"/>
    <property type="project" value="GO_Central"/>
</dbReference>
<dbReference type="SMART" id="SM00028">
    <property type="entry name" value="TPR"/>
    <property type="match status" value="3"/>
</dbReference>
<evidence type="ECO:0000259" key="12">
    <source>
        <dbReference type="PROSITE" id="PS51352"/>
    </source>
</evidence>
<dbReference type="PROSITE" id="PS51352">
    <property type="entry name" value="THIOREDOXIN_2"/>
    <property type="match status" value="1"/>
</dbReference>
<keyword evidence="4 10" id="KW-0802">TPR repeat</keyword>